<reference evidence="1 2" key="1">
    <citation type="journal article" date="2019" name="Commun. Biol.">
        <title>The bagworm genome reveals a unique fibroin gene that provides high tensile strength.</title>
        <authorList>
            <person name="Kono N."/>
            <person name="Nakamura H."/>
            <person name="Ohtoshi R."/>
            <person name="Tomita M."/>
            <person name="Numata K."/>
            <person name="Arakawa K."/>
        </authorList>
    </citation>
    <scope>NUCLEOTIDE SEQUENCE [LARGE SCALE GENOMIC DNA]</scope>
</reference>
<comment type="caution">
    <text evidence="1">The sequence shown here is derived from an EMBL/GenBank/DDBJ whole genome shotgun (WGS) entry which is preliminary data.</text>
</comment>
<sequence length="60" mass="7000">MAFGRWRKMERLVHSKRARYHQRKARAGRRTSGGMSLVYAEYRRGEGGALRNPALINRLV</sequence>
<proteinExistence type="predicted"/>
<dbReference type="AlphaFoldDB" id="A0A4C1WZE9"/>
<protein>
    <submittedName>
        <fullName evidence="1">Uncharacterized protein</fullName>
    </submittedName>
</protein>
<dbReference type="EMBL" id="BGZK01000688">
    <property type="protein sequence ID" value="GBP56220.1"/>
    <property type="molecule type" value="Genomic_DNA"/>
</dbReference>
<name>A0A4C1WZE9_EUMVA</name>
<keyword evidence="2" id="KW-1185">Reference proteome</keyword>
<accession>A0A4C1WZE9</accession>
<feature type="non-terminal residue" evidence="1">
    <location>
        <position position="60"/>
    </location>
</feature>
<dbReference type="Proteomes" id="UP000299102">
    <property type="component" value="Unassembled WGS sequence"/>
</dbReference>
<organism evidence="1 2">
    <name type="scientific">Eumeta variegata</name>
    <name type="common">Bagworm moth</name>
    <name type="synonym">Eumeta japonica</name>
    <dbReference type="NCBI Taxonomy" id="151549"/>
    <lineage>
        <taxon>Eukaryota</taxon>
        <taxon>Metazoa</taxon>
        <taxon>Ecdysozoa</taxon>
        <taxon>Arthropoda</taxon>
        <taxon>Hexapoda</taxon>
        <taxon>Insecta</taxon>
        <taxon>Pterygota</taxon>
        <taxon>Neoptera</taxon>
        <taxon>Endopterygota</taxon>
        <taxon>Lepidoptera</taxon>
        <taxon>Glossata</taxon>
        <taxon>Ditrysia</taxon>
        <taxon>Tineoidea</taxon>
        <taxon>Psychidae</taxon>
        <taxon>Oiketicinae</taxon>
        <taxon>Eumeta</taxon>
    </lineage>
</organism>
<evidence type="ECO:0000313" key="1">
    <source>
        <dbReference type="EMBL" id="GBP56220.1"/>
    </source>
</evidence>
<gene>
    <name evidence="1" type="ORF">EVAR_37294_1</name>
</gene>
<evidence type="ECO:0000313" key="2">
    <source>
        <dbReference type="Proteomes" id="UP000299102"/>
    </source>
</evidence>